<gene>
    <name evidence="4" type="ORF">H6H00_28390</name>
</gene>
<accession>A0A7G7MGQ1</accession>
<dbReference type="GO" id="GO:0008237">
    <property type="term" value="F:metallopeptidase activity"/>
    <property type="evidence" value="ECO:0007669"/>
    <property type="project" value="UniProtKB-KW"/>
</dbReference>
<proteinExistence type="predicted"/>
<evidence type="ECO:0000313" key="5">
    <source>
        <dbReference type="Proteomes" id="UP000515728"/>
    </source>
</evidence>
<feature type="transmembrane region" description="Helical" evidence="2">
    <location>
        <begin position="74"/>
        <end position="98"/>
    </location>
</feature>
<dbReference type="AlphaFoldDB" id="A0A7G7MGQ1"/>
<evidence type="ECO:0000313" key="4">
    <source>
        <dbReference type="EMBL" id="QNG51962.1"/>
    </source>
</evidence>
<feature type="region of interest" description="Disordered" evidence="1">
    <location>
        <begin position="1"/>
        <end position="69"/>
    </location>
</feature>
<keyword evidence="4" id="KW-0482">Metalloprotease</keyword>
<dbReference type="PANTHER" id="PTHR43592">
    <property type="entry name" value="CAAX AMINO TERMINAL PROTEASE"/>
    <property type="match status" value="1"/>
</dbReference>
<dbReference type="InterPro" id="IPR003675">
    <property type="entry name" value="Rce1/LyrA-like_dom"/>
</dbReference>
<dbReference type="Proteomes" id="UP000515728">
    <property type="component" value="Chromosome"/>
</dbReference>
<evidence type="ECO:0000256" key="2">
    <source>
        <dbReference type="SAM" id="Phobius"/>
    </source>
</evidence>
<dbReference type="KEGG" id="ppel:H6H00_28390"/>
<dbReference type="GO" id="GO:0080120">
    <property type="term" value="P:CAAX-box protein maturation"/>
    <property type="evidence" value="ECO:0007669"/>
    <property type="project" value="UniProtKB-ARBA"/>
</dbReference>
<feature type="transmembrane region" description="Helical" evidence="2">
    <location>
        <begin position="146"/>
        <end position="171"/>
    </location>
</feature>
<keyword evidence="2" id="KW-1133">Transmembrane helix</keyword>
<dbReference type="GO" id="GO:0004175">
    <property type="term" value="F:endopeptidase activity"/>
    <property type="evidence" value="ECO:0007669"/>
    <property type="project" value="UniProtKB-ARBA"/>
</dbReference>
<sequence>MGSPEARPPTGTGRLNARAYPPGPNQLAARYPPDPLLEHPDPQAHGSPGPAAGGPPPAEPDARPLGRPQRRHRWGLGAFVLAELMFLGVSALVAPLVAGENPSAVALGTAVAVPTVLAATVALLITRLRGNGPKADLGLVWSWRDLEIGLAFGVAGLALTLVATAVFVAMAGPDVTSAVGDLFGGRRAEPAAAVLILLIVVLVAPVCEEILYRGLLWGALEKLGAGRWVAFGLVTVIFSLAHFEITRMPLLLVISIPLGLARLYTGRLLASIVAHQVNNLLPGIALYLMLTGAVPV</sequence>
<feature type="transmembrane region" description="Helical" evidence="2">
    <location>
        <begin position="277"/>
        <end position="294"/>
    </location>
</feature>
<evidence type="ECO:0000259" key="3">
    <source>
        <dbReference type="Pfam" id="PF02517"/>
    </source>
</evidence>
<dbReference type="EMBL" id="CP060131">
    <property type="protein sequence ID" value="QNG51962.1"/>
    <property type="molecule type" value="Genomic_DNA"/>
</dbReference>
<feature type="transmembrane region" description="Helical" evidence="2">
    <location>
        <begin position="191"/>
        <end position="212"/>
    </location>
</feature>
<evidence type="ECO:0000256" key="1">
    <source>
        <dbReference type="SAM" id="MobiDB-lite"/>
    </source>
</evidence>
<keyword evidence="4" id="KW-0645">Protease</keyword>
<keyword evidence="2" id="KW-0472">Membrane</keyword>
<name>A0A7G7MGQ1_9PSEU</name>
<keyword evidence="2" id="KW-0812">Transmembrane</keyword>
<dbReference type="Pfam" id="PF02517">
    <property type="entry name" value="Rce1-like"/>
    <property type="match status" value="1"/>
</dbReference>
<keyword evidence="5" id="KW-1185">Reference proteome</keyword>
<protein>
    <submittedName>
        <fullName evidence="4">CPBP family intramembrane metalloprotease</fullName>
    </submittedName>
</protein>
<dbReference type="PANTHER" id="PTHR43592:SF15">
    <property type="entry name" value="CAAX AMINO TERMINAL PROTEASE FAMILY PROTEIN"/>
    <property type="match status" value="1"/>
</dbReference>
<reference evidence="4 5" key="1">
    <citation type="submission" date="2020-08" db="EMBL/GenBank/DDBJ databases">
        <authorList>
            <person name="Mo P."/>
        </authorList>
    </citation>
    <scope>NUCLEOTIDE SEQUENCE [LARGE SCALE GENOMIC DNA]</scope>
    <source>
        <strain evidence="4 5">CGMCC 4.1532</strain>
    </source>
</reference>
<organism evidence="4 5">
    <name type="scientific">Pseudonocardia petroleophila</name>
    <dbReference type="NCBI Taxonomy" id="37331"/>
    <lineage>
        <taxon>Bacteria</taxon>
        <taxon>Bacillati</taxon>
        <taxon>Actinomycetota</taxon>
        <taxon>Actinomycetes</taxon>
        <taxon>Pseudonocardiales</taxon>
        <taxon>Pseudonocardiaceae</taxon>
        <taxon>Pseudonocardia</taxon>
    </lineage>
</organism>
<feature type="domain" description="CAAX prenyl protease 2/Lysostaphin resistance protein A-like" evidence="3">
    <location>
        <begin position="192"/>
        <end position="281"/>
    </location>
</feature>
<keyword evidence="4" id="KW-0378">Hydrolase</keyword>
<feature type="transmembrane region" description="Helical" evidence="2">
    <location>
        <begin position="104"/>
        <end position="125"/>
    </location>
</feature>
<feature type="transmembrane region" description="Helical" evidence="2">
    <location>
        <begin position="224"/>
        <end position="242"/>
    </location>
</feature>
<feature type="transmembrane region" description="Helical" evidence="2">
    <location>
        <begin position="248"/>
        <end position="265"/>
    </location>
</feature>